<gene>
    <name evidence="2" type="ORF">A3L08_03115</name>
</gene>
<sequence>MELSKSPRNLGYGEGDDLGVRHTKGEYMVILDPKVEKNWLEEFLKPLEREEKLITNPKILTHDGSTLNT</sequence>
<dbReference type="InterPro" id="IPR029044">
    <property type="entry name" value="Nucleotide-diphossugar_trans"/>
</dbReference>
<protein>
    <recommendedName>
        <fullName evidence="1">Glycosyltransferase 2-like domain-containing protein</fullName>
    </recommendedName>
</protein>
<dbReference type="Gene3D" id="3.90.550.10">
    <property type="entry name" value="Spore Coat Polysaccharide Biosynthesis Protein SpsA, Chain A"/>
    <property type="match status" value="1"/>
</dbReference>
<reference evidence="2 3" key="1">
    <citation type="submission" date="2016-04" db="EMBL/GenBank/DDBJ databases">
        <title>Complete genome sequence of Thermococcus pacificus type strain P4.</title>
        <authorList>
            <person name="Oger P.M."/>
        </authorList>
    </citation>
    <scope>NUCLEOTIDE SEQUENCE [LARGE SCALE GENOMIC DNA]</scope>
    <source>
        <strain evidence="2 3">P-4</strain>
    </source>
</reference>
<dbReference type="EMBL" id="CP015102">
    <property type="protein sequence ID" value="ASJ06393.1"/>
    <property type="molecule type" value="Genomic_DNA"/>
</dbReference>
<feature type="domain" description="Glycosyltransferase 2-like" evidence="1">
    <location>
        <begin position="6"/>
        <end position="66"/>
    </location>
</feature>
<dbReference type="KEGG" id="tpaf:A3L08_03115"/>
<dbReference type="OrthoDB" id="46222at2157"/>
<dbReference type="AlphaFoldDB" id="A0A218P6I3"/>
<dbReference type="Proteomes" id="UP000197418">
    <property type="component" value="Chromosome"/>
</dbReference>
<dbReference type="Pfam" id="PF00535">
    <property type="entry name" value="Glycos_transf_2"/>
    <property type="match status" value="1"/>
</dbReference>
<evidence type="ECO:0000313" key="3">
    <source>
        <dbReference type="Proteomes" id="UP000197418"/>
    </source>
</evidence>
<name>A0A218P6I3_9EURY</name>
<evidence type="ECO:0000313" key="2">
    <source>
        <dbReference type="EMBL" id="ASJ06393.1"/>
    </source>
</evidence>
<accession>A0A218P6I3</accession>
<keyword evidence="3" id="KW-1185">Reference proteome</keyword>
<dbReference type="GeneID" id="33315229"/>
<organism evidence="2 3">
    <name type="scientific">Thermococcus pacificus</name>
    <dbReference type="NCBI Taxonomy" id="71998"/>
    <lineage>
        <taxon>Archaea</taxon>
        <taxon>Methanobacteriati</taxon>
        <taxon>Methanobacteriota</taxon>
        <taxon>Thermococci</taxon>
        <taxon>Thermococcales</taxon>
        <taxon>Thermococcaceae</taxon>
        <taxon>Thermococcus</taxon>
    </lineage>
</organism>
<proteinExistence type="predicted"/>
<evidence type="ECO:0000259" key="1">
    <source>
        <dbReference type="Pfam" id="PF00535"/>
    </source>
</evidence>
<dbReference type="InterPro" id="IPR001173">
    <property type="entry name" value="Glyco_trans_2-like"/>
</dbReference>
<dbReference type="RefSeq" id="WP_157721579.1">
    <property type="nucleotide sequence ID" value="NZ_CP015102.1"/>
</dbReference>